<dbReference type="InterPro" id="IPR001810">
    <property type="entry name" value="F-box_dom"/>
</dbReference>
<dbReference type="PROSITE" id="PS50181">
    <property type="entry name" value="FBOX"/>
    <property type="match status" value="1"/>
</dbReference>
<sequence>MTEVPGGRTCDIISNLPGDVINVILMCLPLQDAVRTSVLSRKWRYNWAKLPKLTLDHTLWKETKQNIFHEVCCMLCLIRSSPNLEEIEIKAFNDEEEDLCAQEFLEAQYYADIKLDRLRKIKLKQISGKMPEMKLIKLLLAKSPMLETMLIEPCTKHISTQILIDMMKQVAKYERASPRAEVIF</sequence>
<keyword evidence="3" id="KW-1185">Reference proteome</keyword>
<dbReference type="PANTHER" id="PTHR31639">
    <property type="entry name" value="F-BOX PROTEIN-LIKE"/>
    <property type="match status" value="1"/>
</dbReference>
<dbReference type="EMBL" id="JACEIK010006117">
    <property type="protein sequence ID" value="MCE2055106.1"/>
    <property type="molecule type" value="Genomic_DNA"/>
</dbReference>
<evidence type="ECO:0000313" key="3">
    <source>
        <dbReference type="Proteomes" id="UP000823775"/>
    </source>
</evidence>
<evidence type="ECO:0000313" key="2">
    <source>
        <dbReference type="EMBL" id="MCE2055106.1"/>
    </source>
</evidence>
<dbReference type="PANTHER" id="PTHR31639:SF310">
    <property type="entry name" value="F-BOX DOMAIN-CONTAINING PROTEIN"/>
    <property type="match status" value="1"/>
</dbReference>
<comment type="caution">
    <text evidence="2">The sequence shown here is derived from an EMBL/GenBank/DDBJ whole genome shotgun (WGS) entry which is preliminary data.</text>
</comment>
<gene>
    <name evidence="2" type="ORF">HAX54_041991</name>
</gene>
<evidence type="ECO:0000259" key="1">
    <source>
        <dbReference type="PROSITE" id="PS50181"/>
    </source>
</evidence>
<feature type="domain" description="F-box" evidence="1">
    <location>
        <begin position="10"/>
        <end position="63"/>
    </location>
</feature>
<proteinExistence type="predicted"/>
<name>A0ABS8VZY6_DATST</name>
<dbReference type="Pfam" id="PF00646">
    <property type="entry name" value="F-box"/>
    <property type="match status" value="1"/>
</dbReference>
<dbReference type="InterPro" id="IPR036047">
    <property type="entry name" value="F-box-like_dom_sf"/>
</dbReference>
<protein>
    <recommendedName>
        <fullName evidence="1">F-box domain-containing protein</fullName>
    </recommendedName>
</protein>
<accession>A0ABS8VZY6</accession>
<dbReference type="SUPFAM" id="SSF81383">
    <property type="entry name" value="F-box domain"/>
    <property type="match status" value="1"/>
</dbReference>
<dbReference type="Proteomes" id="UP000823775">
    <property type="component" value="Unassembled WGS sequence"/>
</dbReference>
<organism evidence="2 3">
    <name type="scientific">Datura stramonium</name>
    <name type="common">Jimsonweed</name>
    <name type="synonym">Common thornapple</name>
    <dbReference type="NCBI Taxonomy" id="4076"/>
    <lineage>
        <taxon>Eukaryota</taxon>
        <taxon>Viridiplantae</taxon>
        <taxon>Streptophyta</taxon>
        <taxon>Embryophyta</taxon>
        <taxon>Tracheophyta</taxon>
        <taxon>Spermatophyta</taxon>
        <taxon>Magnoliopsida</taxon>
        <taxon>eudicotyledons</taxon>
        <taxon>Gunneridae</taxon>
        <taxon>Pentapetalae</taxon>
        <taxon>asterids</taxon>
        <taxon>lamiids</taxon>
        <taxon>Solanales</taxon>
        <taxon>Solanaceae</taxon>
        <taxon>Solanoideae</taxon>
        <taxon>Datureae</taxon>
        <taxon>Datura</taxon>
    </lineage>
</organism>
<dbReference type="Gene3D" id="1.20.1280.50">
    <property type="match status" value="1"/>
</dbReference>
<reference evidence="2 3" key="1">
    <citation type="journal article" date="2021" name="BMC Genomics">
        <title>Datura genome reveals duplications of psychoactive alkaloid biosynthetic genes and high mutation rate following tissue culture.</title>
        <authorList>
            <person name="Rajewski A."/>
            <person name="Carter-House D."/>
            <person name="Stajich J."/>
            <person name="Litt A."/>
        </authorList>
    </citation>
    <scope>NUCLEOTIDE SEQUENCE [LARGE SCALE GENOMIC DNA]</scope>
    <source>
        <strain evidence="2">AR-01</strain>
    </source>
</reference>